<keyword evidence="15" id="KW-0547">Nucleotide-binding</keyword>
<feature type="binding site" evidence="15">
    <location>
        <position position="153"/>
    </location>
    <ligand>
        <name>FAD</name>
        <dbReference type="ChEBI" id="CHEBI:57692"/>
    </ligand>
</feature>
<dbReference type="InterPro" id="IPR001100">
    <property type="entry name" value="Pyr_nuc-diS_OxRdtase"/>
</dbReference>
<keyword evidence="9 17" id="KW-0560">Oxidoreductase</keyword>
<dbReference type="InterPro" id="IPR023753">
    <property type="entry name" value="FAD/NAD-binding_dom"/>
</dbReference>
<dbReference type="PRINTS" id="PR00411">
    <property type="entry name" value="PNDRDTASEI"/>
</dbReference>
<dbReference type="SUPFAM" id="SSF51230">
    <property type="entry name" value="Single hybrid motif"/>
    <property type="match status" value="1"/>
</dbReference>
<protein>
    <recommendedName>
        <fullName evidence="4 17">Dihydrolipoyl dehydrogenase</fullName>
        <ecNumber evidence="3 17">1.8.1.4</ecNumber>
    </recommendedName>
</protein>
<dbReference type="PRINTS" id="PR00368">
    <property type="entry name" value="FADPNR"/>
</dbReference>
<feature type="binding site" evidence="15">
    <location>
        <position position="216"/>
    </location>
    <ligand>
        <name>FAD</name>
        <dbReference type="ChEBI" id="CHEBI:57692"/>
    </ligand>
</feature>
<evidence type="ECO:0000256" key="5">
    <source>
        <dbReference type="ARBA" id="ARBA00022490"/>
    </source>
</evidence>
<keyword evidence="5" id="KW-0963">Cytoplasm</keyword>
<keyword evidence="12 17" id="KW-0676">Redox-active center</keyword>
<evidence type="ECO:0000259" key="18">
    <source>
        <dbReference type="PROSITE" id="PS50968"/>
    </source>
</evidence>
<comment type="cofactor">
    <cofactor evidence="15 17">
        <name>FAD</name>
        <dbReference type="ChEBI" id="CHEBI:57692"/>
    </cofactor>
    <text evidence="15 17">Binds 1 FAD per subunit.</text>
</comment>
<feature type="domain" description="Lipoyl-binding" evidence="18">
    <location>
        <begin position="1"/>
        <end position="75"/>
    </location>
</feature>
<dbReference type="Gene3D" id="2.40.50.100">
    <property type="match status" value="1"/>
</dbReference>
<evidence type="ECO:0000256" key="13">
    <source>
        <dbReference type="ARBA" id="ARBA00049187"/>
    </source>
</evidence>
<evidence type="ECO:0000256" key="1">
    <source>
        <dbReference type="ARBA" id="ARBA00004496"/>
    </source>
</evidence>
<dbReference type="InterPro" id="IPR003016">
    <property type="entry name" value="2-oxoA_DH_lipoyl-BS"/>
</dbReference>
<dbReference type="PROSITE" id="PS50968">
    <property type="entry name" value="BIOTINYL_LIPOYL"/>
    <property type="match status" value="1"/>
</dbReference>
<dbReference type="EC" id="1.8.1.4" evidence="3 17"/>
<evidence type="ECO:0000256" key="4">
    <source>
        <dbReference type="ARBA" id="ARBA00016961"/>
    </source>
</evidence>
<evidence type="ECO:0000256" key="17">
    <source>
        <dbReference type="RuleBase" id="RU003692"/>
    </source>
</evidence>
<dbReference type="InterPro" id="IPR004099">
    <property type="entry name" value="Pyr_nucl-diS_OxRdtase_dimer"/>
</dbReference>
<evidence type="ECO:0000256" key="2">
    <source>
        <dbReference type="ARBA" id="ARBA00007532"/>
    </source>
</evidence>
<keyword evidence="6 17" id="KW-0285">Flavoprotein</keyword>
<evidence type="ECO:0000313" key="19">
    <source>
        <dbReference type="EMBL" id="AYO31096.1"/>
    </source>
</evidence>
<dbReference type="InterPro" id="IPR006258">
    <property type="entry name" value="Lipoamide_DH"/>
</dbReference>
<dbReference type="AlphaFoldDB" id="A0A3G2R6Q6"/>
<keyword evidence="8 15" id="KW-0274">FAD</keyword>
<keyword evidence="20" id="KW-1185">Reference proteome</keyword>
<evidence type="ECO:0000256" key="11">
    <source>
        <dbReference type="ARBA" id="ARBA00023157"/>
    </source>
</evidence>
<feature type="binding site" evidence="15">
    <location>
        <begin position="244"/>
        <end position="246"/>
    </location>
    <ligand>
        <name>FAD</name>
        <dbReference type="ChEBI" id="CHEBI:57692"/>
    </ligand>
</feature>
<evidence type="ECO:0000256" key="3">
    <source>
        <dbReference type="ARBA" id="ARBA00012608"/>
    </source>
</evidence>
<reference evidence="19 20" key="1">
    <citation type="submission" date="2018-10" db="EMBL/GenBank/DDBJ databases">
        <authorList>
            <person name="Zhang X."/>
        </authorList>
    </citation>
    <scope>NUCLEOTIDE SEQUENCE [LARGE SCALE GENOMIC DNA]</scope>
    <source>
        <strain evidence="19 20">SK-G1</strain>
    </source>
</reference>
<dbReference type="KEGG" id="bacg:D2962_11245"/>
<feature type="binding site" evidence="15">
    <location>
        <position position="414"/>
    </location>
    <ligand>
        <name>FAD</name>
        <dbReference type="ChEBI" id="CHEBI:57692"/>
    </ligand>
</feature>
<feature type="active site" description="Proton acceptor" evidence="14">
    <location>
        <position position="546"/>
    </location>
</feature>
<dbReference type="EMBL" id="CP033169">
    <property type="protein sequence ID" value="AYO31096.1"/>
    <property type="molecule type" value="Genomic_DNA"/>
</dbReference>
<evidence type="ECO:0000256" key="9">
    <source>
        <dbReference type="ARBA" id="ARBA00023002"/>
    </source>
</evidence>
<evidence type="ECO:0000256" key="10">
    <source>
        <dbReference type="ARBA" id="ARBA00023027"/>
    </source>
</evidence>
<feature type="disulfide bond" description="Redox-active" evidence="16">
    <location>
        <begin position="144"/>
        <end position="149"/>
    </location>
</feature>
<evidence type="ECO:0000256" key="8">
    <source>
        <dbReference type="ARBA" id="ARBA00022827"/>
    </source>
</evidence>
<accession>A0A3G2R6Q6</accession>
<sequence length="569" mass="60681">MLIDITLKELNNGEARVVRIFKNAGETVKAGEALFELEANKSNITVESEAEGKICKIMVEESQSVKAGDVLARIEGPPCPQAAAAEDTADFNYFGTLLKPQEQELECDITIIGGGPGGYVAAIQAAKMGAKVILIEKDVLGGTCLNRGCIPTKSLVRSAEIFKNLKEAEDFGCQAENISVDIKNVIGRKNRVITQLVQGIEYILKKHDVRVIRGIGEIKDCNTVFVKEKAAEITIKTNNIIIATGSKSSSLPIPGKDLECVMDSSDALQMDELPEKMVIIGGGVIGMEFAFIFSGFGVDVTVVEFLDEVLAAFDSDIIEEISKIAKSKGIKIFTGSKVEQIIQGEDGQSIVVFSKDNEKKYISADKVLMAVGRQPSLDGLDVASLGLELNDKGRGIKVNEKMQTNIPNIYAIGDVTNRVLLAHVASHQGIVAVKNIIGVPSEIDYNVIPSAIFTDPEIAMVGIGEKAAKKQGIDVEVGKFPFAASGKALTMGESRGFVKIIKQKCTGKILGGAIIGPHATDLIAEIALAVKKGLTCEDVIETVHAHPTTAEAIHEAVLAAEGGAIHFVN</sequence>
<dbReference type="InterPro" id="IPR011053">
    <property type="entry name" value="Single_hybrid_motif"/>
</dbReference>
<feature type="binding site" evidence="15">
    <location>
        <begin position="281"/>
        <end position="288"/>
    </location>
    <ligand>
        <name>NAD(+)</name>
        <dbReference type="ChEBI" id="CHEBI:57540"/>
    </ligand>
</feature>
<dbReference type="Pfam" id="PF07992">
    <property type="entry name" value="Pyr_redox_2"/>
    <property type="match status" value="1"/>
</dbReference>
<dbReference type="GO" id="GO:0005737">
    <property type="term" value="C:cytoplasm"/>
    <property type="evidence" value="ECO:0007669"/>
    <property type="project" value="UniProtKB-SubCell"/>
</dbReference>
<evidence type="ECO:0000256" key="12">
    <source>
        <dbReference type="ARBA" id="ARBA00023284"/>
    </source>
</evidence>
<feature type="binding site" evidence="15">
    <location>
        <position position="304"/>
    </location>
    <ligand>
        <name>NAD(+)</name>
        <dbReference type="ChEBI" id="CHEBI:57540"/>
    </ligand>
</feature>
<comment type="catalytic activity">
    <reaction evidence="13 17">
        <text>N(6)-[(R)-dihydrolipoyl]-L-lysyl-[protein] + NAD(+) = N(6)-[(R)-lipoyl]-L-lysyl-[protein] + NADH + H(+)</text>
        <dbReference type="Rhea" id="RHEA:15045"/>
        <dbReference type="Rhea" id="RHEA-COMP:10474"/>
        <dbReference type="Rhea" id="RHEA-COMP:10475"/>
        <dbReference type="ChEBI" id="CHEBI:15378"/>
        <dbReference type="ChEBI" id="CHEBI:57540"/>
        <dbReference type="ChEBI" id="CHEBI:57945"/>
        <dbReference type="ChEBI" id="CHEBI:83099"/>
        <dbReference type="ChEBI" id="CHEBI:83100"/>
        <dbReference type="EC" id="1.8.1.4"/>
    </reaction>
</comment>
<keyword evidence="10 15" id="KW-0520">NAD</keyword>
<dbReference type="Gene3D" id="3.50.50.60">
    <property type="entry name" value="FAD/NAD(P)-binding domain"/>
    <property type="match status" value="2"/>
</dbReference>
<dbReference type="NCBIfam" id="TIGR01350">
    <property type="entry name" value="lipoamide_DH"/>
    <property type="match status" value="1"/>
</dbReference>
<proteinExistence type="inferred from homology"/>
<dbReference type="InterPro" id="IPR016156">
    <property type="entry name" value="FAD/NAD-linked_Rdtase_dimer_sf"/>
</dbReference>
<dbReference type="PROSITE" id="PS00189">
    <property type="entry name" value="LIPOYL"/>
    <property type="match status" value="1"/>
</dbReference>
<comment type="miscellaneous">
    <text evidence="17">The active site is a redox-active disulfide bond.</text>
</comment>
<evidence type="ECO:0000256" key="16">
    <source>
        <dbReference type="PIRSR" id="PIRSR000350-4"/>
    </source>
</evidence>
<evidence type="ECO:0000313" key="20">
    <source>
        <dbReference type="Proteomes" id="UP000280960"/>
    </source>
</evidence>
<dbReference type="RefSeq" id="WP_122015019.1">
    <property type="nucleotide sequence ID" value="NZ_CP033169.1"/>
</dbReference>
<keyword evidence="7" id="KW-0450">Lipoyl</keyword>
<dbReference type="Pfam" id="PF02852">
    <property type="entry name" value="Pyr_redox_dim"/>
    <property type="match status" value="1"/>
</dbReference>
<feature type="binding site" evidence="15">
    <location>
        <position position="372"/>
    </location>
    <ligand>
        <name>NAD(+)</name>
        <dbReference type="ChEBI" id="CHEBI:57540"/>
    </ligand>
</feature>
<evidence type="ECO:0000256" key="7">
    <source>
        <dbReference type="ARBA" id="ARBA00022823"/>
    </source>
</evidence>
<dbReference type="SUPFAM" id="SSF51905">
    <property type="entry name" value="FAD/NAD(P)-binding domain"/>
    <property type="match status" value="1"/>
</dbReference>
<evidence type="ECO:0000256" key="14">
    <source>
        <dbReference type="PIRSR" id="PIRSR000350-2"/>
    </source>
</evidence>
<dbReference type="GO" id="GO:0004148">
    <property type="term" value="F:dihydrolipoyl dehydrogenase (NADH) activity"/>
    <property type="evidence" value="ECO:0007669"/>
    <property type="project" value="UniProtKB-EC"/>
</dbReference>
<dbReference type="PIRSF" id="PIRSF000350">
    <property type="entry name" value="Mercury_reductase_MerA"/>
    <property type="match status" value="1"/>
</dbReference>
<dbReference type="FunFam" id="3.30.390.30:FF:000001">
    <property type="entry name" value="Dihydrolipoyl dehydrogenase"/>
    <property type="match status" value="1"/>
</dbReference>
<dbReference type="PANTHER" id="PTHR22912">
    <property type="entry name" value="DISULFIDE OXIDOREDUCTASE"/>
    <property type="match status" value="1"/>
</dbReference>
<dbReference type="InterPro" id="IPR000089">
    <property type="entry name" value="Biotin_lipoyl"/>
</dbReference>
<keyword evidence="11" id="KW-1015">Disulfide bond</keyword>
<comment type="similarity">
    <text evidence="2 17">Belongs to the class-I pyridine nucleotide-disulfide oxidoreductase family.</text>
</comment>
<dbReference type="GO" id="GO:0006103">
    <property type="term" value="P:2-oxoglutarate metabolic process"/>
    <property type="evidence" value="ECO:0007669"/>
    <property type="project" value="TreeGrafter"/>
</dbReference>
<evidence type="ECO:0000256" key="6">
    <source>
        <dbReference type="ARBA" id="ARBA00022630"/>
    </source>
</evidence>
<dbReference type="SUPFAM" id="SSF55424">
    <property type="entry name" value="FAD/NAD-linked reductases, dimerisation (C-terminal) domain"/>
    <property type="match status" value="1"/>
</dbReference>
<dbReference type="InterPro" id="IPR050151">
    <property type="entry name" value="Class-I_Pyr_Nuc-Dis_Oxidored"/>
</dbReference>
<comment type="subcellular location">
    <subcellularLocation>
        <location evidence="1">Cytoplasm</location>
    </subcellularLocation>
</comment>
<dbReference type="PROSITE" id="PS00076">
    <property type="entry name" value="PYRIDINE_REDOX_1"/>
    <property type="match status" value="1"/>
</dbReference>
<dbReference type="InterPro" id="IPR036188">
    <property type="entry name" value="FAD/NAD-bd_sf"/>
</dbReference>
<name>A0A3G2R6Q6_9FIRM</name>
<dbReference type="Proteomes" id="UP000280960">
    <property type="component" value="Chromosome"/>
</dbReference>
<dbReference type="CDD" id="cd06850">
    <property type="entry name" value="biotinyl_domain"/>
    <property type="match status" value="1"/>
</dbReference>
<gene>
    <name evidence="19" type="primary">lpdA</name>
    <name evidence="19" type="ORF">D2962_11245</name>
</gene>
<dbReference type="Pfam" id="PF00364">
    <property type="entry name" value="Biotin_lipoyl"/>
    <property type="match status" value="1"/>
</dbReference>
<dbReference type="Gene3D" id="3.30.390.30">
    <property type="match status" value="1"/>
</dbReference>
<dbReference type="GO" id="GO:0050660">
    <property type="term" value="F:flavin adenine dinucleotide binding"/>
    <property type="evidence" value="ECO:0007669"/>
    <property type="project" value="InterPro"/>
</dbReference>
<organism evidence="19 20">
    <name type="scientific">Biomaibacter acetigenes</name>
    <dbReference type="NCBI Taxonomy" id="2316383"/>
    <lineage>
        <taxon>Bacteria</taxon>
        <taxon>Bacillati</taxon>
        <taxon>Bacillota</taxon>
        <taxon>Clostridia</taxon>
        <taxon>Thermosediminibacterales</taxon>
        <taxon>Tepidanaerobacteraceae</taxon>
        <taxon>Biomaibacter</taxon>
    </lineage>
</organism>
<dbReference type="InterPro" id="IPR012999">
    <property type="entry name" value="Pyr_OxRdtase_I_AS"/>
</dbReference>
<evidence type="ECO:0000256" key="15">
    <source>
        <dbReference type="PIRSR" id="PIRSR000350-3"/>
    </source>
</evidence>
<dbReference type="PANTHER" id="PTHR22912:SF217">
    <property type="entry name" value="DIHYDROLIPOYL DEHYDROGENASE"/>
    <property type="match status" value="1"/>
</dbReference>